<evidence type="ECO:0000313" key="2">
    <source>
        <dbReference type="Proteomes" id="UP001148662"/>
    </source>
</evidence>
<evidence type="ECO:0000313" key="1">
    <source>
        <dbReference type="EMBL" id="KAJ3558280.1"/>
    </source>
</evidence>
<sequence>MSRPISFTDSSTEKYLHDPLEVKHGELKTFDVGLAILNDGLAEVPLSANESKRIRRKVDWHLLPLLCLVYIMQWIDKNTLSASSILGIINDDHLTTSEFNSSASAFFVVAAELCVAEIPCRKVDGLQLVAMVLVFGITRLVLRFFLGACEACTNPGLVIVCSMFYTRKEISERIGLANACNGIAQIISSFLQFGLAHVATKHGLDQWQWFMIAIALTTFIISVVFFYFFPDNPTTAWFLSHEERILAYSLIIKSFGFTELQTTLLGIPSGFSQIIGIFAACCALRYFPNSRAWISIISWAPSIIACFMQLCIPFNHRTAHLIGMFLMYIGVQPSIVIGMSFAVSNTAGHTKKTTASAMIFIGWSLGNALGSQYWLDKYKPDNRVPWGIVLLSCLMSMLLMYIMRMMFSKENKRRDALRAEAQRTGEGLAAFEENMMVETVETDGKVRVRRVDKMYLDLTDHENLAFRYVLVPAPVAYTHVLLVSSEYTYPLYDGVLLRPICAWRLFSQISIRVPPDGSDDLELFVALAGSTEEFECFTRRIYQPPTRCWQKDVYFAPVTIDHLSSQNLSYNLCFIHLDSSVNTTIAAAVEQTGIYQYASTMSASTFAVWRNDRRLAISPSEVPGDIQISRTNSSPEKAFDGLLEVKRGQLKTFDVSLALLKDEQDTTPLSANASKRIRRKVDWHLLPLLCLIYTIQWVDKNNISSASILGLLSDNHLTASEFNTTASAFYIGYLVFQWPQNWALQRFPVGKSLFQGLHAVCHDFAGLFVLRFLLGACEACTNPALVLVCSMFYTRKEVSERIGWTFQCNGIAQIISGFIQFGLVHAPAHRGLAQWQWFMLTLTMATFITALLFLFFFPDNPTTAWFLSHEERILAVRRVRENQNGIETKVFKKYQIVEALTDPKCWTYFLLMSFVFVAGGIGTQYSLIIESFGFTQLQTTLLGIPSGAAQIIGILAACYVLRLFPNSRGWIAMICYVPLIVASFMQICIPLENKVVHLIAIYIEYLGVQPSVVIVMSWVASNTSGHTKKTTATAMSFIGWGLGNALGSQYWLAKYKPANRIPWGIMLMTAIITELLILTLRTMFWKENKRRDALKAEAERTGERLAAFEEYMVAETVDDDGKVLTRRVDKMYLDLTDGENLAFRYVL</sequence>
<comment type="caution">
    <text evidence="1">The sequence shown here is derived from an EMBL/GenBank/DDBJ whole genome shotgun (WGS) entry which is preliminary data.</text>
</comment>
<dbReference type="Proteomes" id="UP001148662">
    <property type="component" value="Unassembled WGS sequence"/>
</dbReference>
<proteinExistence type="predicted"/>
<keyword evidence="2" id="KW-1185">Reference proteome</keyword>
<organism evidence="1 2">
    <name type="scientific">Phlebia brevispora</name>
    <dbReference type="NCBI Taxonomy" id="194682"/>
    <lineage>
        <taxon>Eukaryota</taxon>
        <taxon>Fungi</taxon>
        <taxon>Dikarya</taxon>
        <taxon>Basidiomycota</taxon>
        <taxon>Agaricomycotina</taxon>
        <taxon>Agaricomycetes</taxon>
        <taxon>Polyporales</taxon>
        <taxon>Meruliaceae</taxon>
        <taxon>Phlebia</taxon>
    </lineage>
</organism>
<reference evidence="1" key="1">
    <citation type="submission" date="2022-07" db="EMBL/GenBank/DDBJ databases">
        <title>Genome Sequence of Phlebia brevispora.</title>
        <authorList>
            <person name="Buettner E."/>
        </authorList>
    </citation>
    <scope>NUCLEOTIDE SEQUENCE</scope>
    <source>
        <strain evidence="1">MPL23</strain>
    </source>
</reference>
<gene>
    <name evidence="1" type="ORF">NM688_g1012</name>
</gene>
<accession>A0ACC1TD00</accession>
<dbReference type="EMBL" id="JANHOG010000098">
    <property type="protein sequence ID" value="KAJ3558280.1"/>
    <property type="molecule type" value="Genomic_DNA"/>
</dbReference>
<protein>
    <submittedName>
        <fullName evidence="1">Uncharacterized protein</fullName>
    </submittedName>
</protein>
<name>A0ACC1TD00_9APHY</name>